<dbReference type="RefSeq" id="WP_058465760.1">
    <property type="nucleotide sequence ID" value="NZ_CAAAHQ010000008.1"/>
</dbReference>
<name>A0A378IP14_9GAMM</name>
<dbReference type="Proteomes" id="UP000255316">
    <property type="component" value="Unassembled WGS sequence"/>
</dbReference>
<reference evidence="1 3" key="1">
    <citation type="submission" date="2015-11" db="EMBL/GenBank/DDBJ databases">
        <title>Genomic analysis of 38 Legionella species identifies large and diverse effector repertoires.</title>
        <authorList>
            <person name="Burstein D."/>
            <person name="Amaro F."/>
            <person name="Zusman T."/>
            <person name="Lifshitz Z."/>
            <person name="Cohen O."/>
            <person name="Gilbert J.A."/>
            <person name="Pupko T."/>
            <person name="Shuman H.A."/>
            <person name="Segal G."/>
        </authorList>
    </citation>
    <scope>NUCLEOTIDE SEQUENCE [LARGE SCALE GENOMIC DNA]</scope>
    <source>
        <strain evidence="1 3">CDC#72-OH-14</strain>
    </source>
</reference>
<evidence type="ECO:0000313" key="2">
    <source>
        <dbReference type="EMBL" id="STX36680.1"/>
    </source>
</evidence>
<proteinExistence type="predicted"/>
<dbReference type="Gene3D" id="3.40.50.12780">
    <property type="entry name" value="N-terminal domain of ligase-like"/>
    <property type="match status" value="2"/>
</dbReference>
<evidence type="ECO:0000313" key="1">
    <source>
        <dbReference type="EMBL" id="KTC83270.1"/>
    </source>
</evidence>
<dbReference type="EMBL" id="LNXX01000043">
    <property type="protein sequence ID" value="KTC83270.1"/>
    <property type="molecule type" value="Genomic_DNA"/>
</dbReference>
<dbReference type="OrthoDB" id="568480at2"/>
<accession>A0A378IP14</accession>
<dbReference type="STRING" id="28085.Lcin_2642"/>
<gene>
    <name evidence="1" type="ORF">Lcin_2642</name>
    <name evidence="2" type="ORF">NCTC12438_03315</name>
</gene>
<dbReference type="GO" id="GO:0016874">
    <property type="term" value="F:ligase activity"/>
    <property type="evidence" value="ECO:0007669"/>
    <property type="project" value="UniProtKB-KW"/>
</dbReference>
<keyword evidence="2" id="KW-0436">Ligase</keyword>
<reference evidence="2 4" key="2">
    <citation type="submission" date="2018-06" db="EMBL/GenBank/DDBJ databases">
        <authorList>
            <consortium name="Pathogen Informatics"/>
            <person name="Doyle S."/>
        </authorList>
    </citation>
    <scope>NUCLEOTIDE SEQUENCE [LARGE SCALE GENOMIC DNA]</scope>
    <source>
        <strain evidence="2 4">NCTC12438</strain>
    </source>
</reference>
<dbReference type="PANTHER" id="PTHR43845">
    <property type="entry name" value="BLR5969 PROTEIN"/>
    <property type="match status" value="1"/>
</dbReference>
<evidence type="ECO:0000313" key="3">
    <source>
        <dbReference type="Proteomes" id="UP000054854"/>
    </source>
</evidence>
<sequence length="768" mass="87987">MPVYSIQSPVVLFTHDEYGARLLFQQGEANPRNQLGKNGVSLHHWFNSLFYKTITIEAPLIDEHGKHQKNQRFIINKNSLIKYIGSSASNNDSDEVLIKKLHEKMYHSPLNQPTEEDKLRQKQAGDHLRHAGEYNHIKMKYSLWDNLVGKFLSWLFQKTIASFNSFKARFLIVRTEKNLFEAGEVLAKTRFHEAYTDVPAYKHHITRFQGKPVAHTTLRDIPITTKDNYIKYQKFDSDTHFYGKYPVYAKVDTSTGTSGKPTAWVRGERELNAVKKTLALAEKAQFGNRRIAFINAFALGPWATGLTAYELMRTTGSVFATGADKEKILDELLRIKHYEAHQLELKLDQLYEKYPSITPEEMQVIRKFVASSLKNALKYRDTSFEDLLAQQLSSLDNKEKRLIEQYKSNIVAIAQKLNQEKVQILLTGYPPFLKDLATYIKAKGHHLSDFSVVGIVGGQANSEAMRDSLIKDGFINIYSSYGASDLDVNLGEETDDEIIIRKAIERNPGLARELYGVNRGLPMIFHFDPMNTHVECDDHEENKDNLIFTCTRDDRSSPRIRYNLGDKGRVYAASDVQALLAKYGIFHQPKSPLPLMFIWGRDSTVVFNGANLAFTELERAITNIDTKGQILKKAFYSYQDNEGNDQLEFWLELEEGVELFDEKTMEHYAKNLISELVNINQDFRYQIEHLNDGTALPMVRFFKRGQSPISEAEGHRKQVLVFQKENLPENYNFPGRDVCRGIRVPMNRALLTAEQEQSTALAPTVSLK</sequence>
<keyword evidence="3" id="KW-1185">Reference proteome</keyword>
<dbReference type="AlphaFoldDB" id="A0A378IP14"/>
<dbReference type="PANTHER" id="PTHR43845:SF1">
    <property type="entry name" value="BLR5969 PROTEIN"/>
    <property type="match status" value="1"/>
</dbReference>
<dbReference type="EMBL" id="UGNX01000001">
    <property type="protein sequence ID" value="STX36680.1"/>
    <property type="molecule type" value="Genomic_DNA"/>
</dbReference>
<dbReference type="InterPro" id="IPR042099">
    <property type="entry name" value="ANL_N_sf"/>
</dbReference>
<organism evidence="2 4">
    <name type="scientific">Legionella cincinnatiensis</name>
    <dbReference type="NCBI Taxonomy" id="28085"/>
    <lineage>
        <taxon>Bacteria</taxon>
        <taxon>Pseudomonadati</taxon>
        <taxon>Pseudomonadota</taxon>
        <taxon>Gammaproteobacteria</taxon>
        <taxon>Legionellales</taxon>
        <taxon>Legionellaceae</taxon>
        <taxon>Legionella</taxon>
    </lineage>
</organism>
<evidence type="ECO:0000313" key="4">
    <source>
        <dbReference type="Proteomes" id="UP000255316"/>
    </source>
</evidence>
<dbReference type="Proteomes" id="UP000054854">
    <property type="component" value="Unassembled WGS sequence"/>
</dbReference>
<protein>
    <submittedName>
        <fullName evidence="2">Phenylacetate-CoA ligase</fullName>
    </submittedName>
</protein>